<comment type="catalytic activity">
    <reaction evidence="7">
        <text>a 5'-end triphospho-ribonucleoside in mRNA + H2O = a 5'-end diphospho-ribonucleoside in mRNA + phosphate + H(+)</text>
        <dbReference type="Rhea" id="RHEA:67004"/>
        <dbReference type="Rhea" id="RHEA-COMP:17164"/>
        <dbReference type="Rhea" id="RHEA-COMP:17165"/>
        <dbReference type="ChEBI" id="CHEBI:15377"/>
        <dbReference type="ChEBI" id="CHEBI:15378"/>
        <dbReference type="ChEBI" id="CHEBI:43474"/>
        <dbReference type="ChEBI" id="CHEBI:167616"/>
        <dbReference type="ChEBI" id="CHEBI:167618"/>
        <dbReference type="EC" id="3.6.1.74"/>
    </reaction>
    <physiologicalReaction direction="left-to-right" evidence="7">
        <dbReference type="Rhea" id="RHEA:67005"/>
    </physiologicalReaction>
</comment>
<organism evidence="11 12">
    <name type="scientific">Polyplosphaeria fusca</name>
    <dbReference type="NCBI Taxonomy" id="682080"/>
    <lineage>
        <taxon>Eukaryota</taxon>
        <taxon>Fungi</taxon>
        <taxon>Dikarya</taxon>
        <taxon>Ascomycota</taxon>
        <taxon>Pezizomycotina</taxon>
        <taxon>Dothideomycetes</taxon>
        <taxon>Pleosporomycetidae</taxon>
        <taxon>Pleosporales</taxon>
        <taxon>Tetraplosphaeriaceae</taxon>
        <taxon>Polyplosphaeria</taxon>
    </lineage>
</organism>
<dbReference type="InterPro" id="IPR004206">
    <property type="entry name" value="mRNA_triPase_Cet1"/>
</dbReference>
<keyword evidence="6 8" id="KW-0539">Nucleus</keyword>
<keyword evidence="12" id="KW-1185">Reference proteome</keyword>
<evidence type="ECO:0000313" key="11">
    <source>
        <dbReference type="EMBL" id="KAF2741444.1"/>
    </source>
</evidence>
<evidence type="ECO:0000256" key="7">
    <source>
        <dbReference type="ARBA" id="ARBA00047740"/>
    </source>
</evidence>
<evidence type="ECO:0000256" key="1">
    <source>
        <dbReference type="ARBA" id="ARBA00001946"/>
    </source>
</evidence>
<sequence length="433" mass="48919">MNIASLLVDAEPKDGLQRSYTVSDPKPEPSPAMSTSKLPTSPTVAHPPPLSQLPARRRRNRNDPKPIWAYREGEELPPELAAEERKRLQPTLTPQPQAQPPPPIIASHSSNGNGVRPTPVSGELQGYERPICNDARVYDEVTRRVCDFFWTNIVMHTELRQAVAASPGVAIEIEGRWGQLTNKLSDKHRQRLISLHDSEGVVRASALDQTQTRFESTMSLEQHKKMNQYLNRLVQQSRAPASGRPPIEINYKHTKEVDMFYDLDPAGIMLLPEPIQPIVQQSNTRQRIRVTRDMQSGEVLRKIVKHRIANLEILSPQTEWDYRIGINLEIEFPGPIEGLQLLVETGKMPHDMERRKDRVSYSWMNAYQIDLTQVVQGGTKNHELELEVDADVLLGAADKMQRGEQQGAIVNDFEAIVAGMMNNLRVLSREITG</sequence>
<comment type="subunit">
    <text evidence="8">Heterodimer. The mRNA-capping enzyme is composed of two separate chains alpha and beta, respectively a mRNA guanylyltransferase and an mRNA 5'-triphosphate monophosphatase.</text>
</comment>
<feature type="compositionally biased region" description="Polar residues" evidence="9">
    <location>
        <begin position="32"/>
        <end position="43"/>
    </location>
</feature>
<dbReference type="InterPro" id="IPR037009">
    <property type="entry name" value="mRNA_triPase_Cet1_sf"/>
</dbReference>
<dbReference type="Pfam" id="PF02940">
    <property type="entry name" value="mRNA_triPase"/>
    <property type="match status" value="1"/>
</dbReference>
<comment type="similarity">
    <text evidence="3 8">Belongs to the fungal TPase family.</text>
</comment>
<protein>
    <recommendedName>
        <fullName evidence="8">mRNA-capping enzyme subunit beta</fullName>
        <ecNumber evidence="8">3.6.1.74</ecNumber>
    </recommendedName>
    <alternativeName>
        <fullName evidence="8">mRNA 5'-phosphatase</fullName>
    </alternativeName>
    <alternativeName>
        <fullName evidence="8">mRNA 5'-triphosphate monophosphatase</fullName>
    </alternativeName>
</protein>
<dbReference type="GO" id="GO:0031533">
    <property type="term" value="C:mRNA capping enzyme complex"/>
    <property type="evidence" value="ECO:0007669"/>
    <property type="project" value="UniProtKB-UniRule"/>
</dbReference>
<dbReference type="CDD" id="cd07470">
    <property type="entry name" value="CYTH-like_mRNA_RTPase"/>
    <property type="match status" value="1"/>
</dbReference>
<evidence type="ECO:0000256" key="8">
    <source>
        <dbReference type="RuleBase" id="RU367053"/>
    </source>
</evidence>
<evidence type="ECO:0000256" key="4">
    <source>
        <dbReference type="ARBA" id="ARBA00022664"/>
    </source>
</evidence>
<name>A0A9P4R9A8_9PLEO</name>
<proteinExistence type="inferred from homology"/>
<dbReference type="InterPro" id="IPR033469">
    <property type="entry name" value="CYTH-like_dom_sf"/>
</dbReference>
<evidence type="ECO:0000256" key="2">
    <source>
        <dbReference type="ARBA" id="ARBA00004123"/>
    </source>
</evidence>
<dbReference type="GO" id="GO:0140818">
    <property type="term" value="F:mRNA 5'-triphosphate monophosphatase activity"/>
    <property type="evidence" value="ECO:0007669"/>
    <property type="project" value="UniProtKB-EC"/>
</dbReference>
<evidence type="ECO:0000256" key="6">
    <source>
        <dbReference type="ARBA" id="ARBA00023242"/>
    </source>
</evidence>
<feature type="domain" description="mRNA triphosphatase Cet1-like" evidence="10">
    <location>
        <begin position="139"/>
        <end position="388"/>
    </location>
</feature>
<dbReference type="EMBL" id="ML996097">
    <property type="protein sequence ID" value="KAF2741444.1"/>
    <property type="molecule type" value="Genomic_DNA"/>
</dbReference>
<feature type="region of interest" description="Disordered" evidence="9">
    <location>
        <begin position="1"/>
        <end position="78"/>
    </location>
</feature>
<dbReference type="InterPro" id="IPR040343">
    <property type="entry name" value="Cet1/Ctl1"/>
</dbReference>
<dbReference type="PANTHER" id="PTHR28118">
    <property type="entry name" value="POLYNUCLEOTIDE 5'-TRIPHOSPHATASE-RELATED"/>
    <property type="match status" value="1"/>
</dbReference>
<evidence type="ECO:0000256" key="5">
    <source>
        <dbReference type="ARBA" id="ARBA00022801"/>
    </source>
</evidence>
<evidence type="ECO:0000313" key="12">
    <source>
        <dbReference type="Proteomes" id="UP000799444"/>
    </source>
</evidence>
<dbReference type="SUPFAM" id="SSF55154">
    <property type="entry name" value="CYTH-like phosphatases"/>
    <property type="match status" value="1"/>
</dbReference>
<comment type="cofactor">
    <cofactor evidence="1 8">
        <name>Mg(2+)</name>
        <dbReference type="ChEBI" id="CHEBI:18420"/>
    </cofactor>
</comment>
<keyword evidence="4 8" id="KW-0507">mRNA processing</keyword>
<dbReference type="OrthoDB" id="272147at2759"/>
<evidence type="ECO:0000256" key="3">
    <source>
        <dbReference type="ARBA" id="ARBA00006345"/>
    </source>
</evidence>
<dbReference type="AlphaFoldDB" id="A0A9P4R9A8"/>
<reference evidence="11" key="1">
    <citation type="journal article" date="2020" name="Stud. Mycol.">
        <title>101 Dothideomycetes genomes: a test case for predicting lifestyles and emergence of pathogens.</title>
        <authorList>
            <person name="Haridas S."/>
            <person name="Albert R."/>
            <person name="Binder M."/>
            <person name="Bloem J."/>
            <person name="Labutti K."/>
            <person name="Salamov A."/>
            <person name="Andreopoulos B."/>
            <person name="Baker S."/>
            <person name="Barry K."/>
            <person name="Bills G."/>
            <person name="Bluhm B."/>
            <person name="Cannon C."/>
            <person name="Castanera R."/>
            <person name="Culley D."/>
            <person name="Daum C."/>
            <person name="Ezra D."/>
            <person name="Gonzalez J."/>
            <person name="Henrissat B."/>
            <person name="Kuo A."/>
            <person name="Liang C."/>
            <person name="Lipzen A."/>
            <person name="Lutzoni F."/>
            <person name="Magnuson J."/>
            <person name="Mondo S."/>
            <person name="Nolan M."/>
            <person name="Ohm R."/>
            <person name="Pangilinan J."/>
            <person name="Park H.-J."/>
            <person name="Ramirez L."/>
            <person name="Alfaro M."/>
            <person name="Sun H."/>
            <person name="Tritt A."/>
            <person name="Yoshinaga Y."/>
            <person name="Zwiers L.-H."/>
            <person name="Turgeon B."/>
            <person name="Goodwin S."/>
            <person name="Spatafora J."/>
            <person name="Crous P."/>
            <person name="Grigoriev I."/>
        </authorList>
    </citation>
    <scope>NUCLEOTIDE SEQUENCE</scope>
    <source>
        <strain evidence="11">CBS 125425</strain>
    </source>
</reference>
<dbReference type="Gene3D" id="3.20.100.10">
    <property type="entry name" value="mRNA triphosphatase Cet1-like"/>
    <property type="match status" value="1"/>
</dbReference>
<comment type="function">
    <text evidence="8">First step of mRNA capping. Converts the 5'-triphosphate end of a nascent mRNA chain into a diphosphate end.</text>
</comment>
<evidence type="ECO:0000259" key="10">
    <source>
        <dbReference type="Pfam" id="PF02940"/>
    </source>
</evidence>
<keyword evidence="8" id="KW-0506">mRNA capping</keyword>
<dbReference type="EC" id="3.6.1.74" evidence="8"/>
<gene>
    <name evidence="11" type="ORF">EJ04DRAFT_507248</name>
</gene>
<dbReference type="Proteomes" id="UP000799444">
    <property type="component" value="Unassembled WGS sequence"/>
</dbReference>
<comment type="caution">
    <text evidence="11">The sequence shown here is derived from an EMBL/GenBank/DDBJ whole genome shotgun (WGS) entry which is preliminary data.</text>
</comment>
<dbReference type="GO" id="GO:0004651">
    <property type="term" value="F:polynucleotide 5'-phosphatase activity"/>
    <property type="evidence" value="ECO:0007669"/>
    <property type="project" value="UniProtKB-UniRule"/>
</dbReference>
<dbReference type="PANTHER" id="PTHR28118:SF1">
    <property type="entry name" value="POLYNUCLEOTIDE 5'-TRIPHOSPHATASE CTL1-RELATED"/>
    <property type="match status" value="1"/>
</dbReference>
<dbReference type="GO" id="GO:0006370">
    <property type="term" value="P:7-methylguanosine mRNA capping"/>
    <property type="evidence" value="ECO:0007669"/>
    <property type="project" value="UniProtKB-UniRule"/>
</dbReference>
<keyword evidence="5 8" id="KW-0378">Hydrolase</keyword>
<accession>A0A9P4R9A8</accession>
<evidence type="ECO:0000256" key="9">
    <source>
        <dbReference type="SAM" id="MobiDB-lite"/>
    </source>
</evidence>
<comment type="subcellular location">
    <subcellularLocation>
        <location evidence="2 8">Nucleus</location>
    </subcellularLocation>
</comment>